<dbReference type="GO" id="GO:0005524">
    <property type="term" value="F:ATP binding"/>
    <property type="evidence" value="ECO:0007669"/>
    <property type="project" value="UniProtKB-KW"/>
</dbReference>
<dbReference type="InterPro" id="IPR036554">
    <property type="entry name" value="GHMP_kinase_C_sf"/>
</dbReference>
<dbReference type="SUPFAM" id="SSF55060">
    <property type="entry name" value="GHMP Kinase, C-terminal domain"/>
    <property type="match status" value="1"/>
</dbReference>
<dbReference type="PANTHER" id="PTHR20861:SF1">
    <property type="entry name" value="HOMOSERINE KINASE"/>
    <property type="match status" value="1"/>
</dbReference>
<dbReference type="OrthoDB" id="195231at2759"/>
<evidence type="ECO:0000256" key="4">
    <source>
        <dbReference type="ARBA" id="ARBA00022777"/>
    </source>
</evidence>
<dbReference type="OMA" id="DRMQEPY"/>
<dbReference type="Gene3D" id="3.30.70.890">
    <property type="entry name" value="GHMP kinase, C-terminal domain"/>
    <property type="match status" value="1"/>
</dbReference>
<organism evidence="7 8">
    <name type="scientific">Bodo saltans</name>
    <name type="common">Flagellated protozoan</name>
    <dbReference type="NCBI Taxonomy" id="75058"/>
    <lineage>
        <taxon>Eukaryota</taxon>
        <taxon>Discoba</taxon>
        <taxon>Euglenozoa</taxon>
        <taxon>Kinetoplastea</taxon>
        <taxon>Metakinetoplastina</taxon>
        <taxon>Eubodonida</taxon>
        <taxon>Bodonidae</taxon>
        <taxon>Bodo</taxon>
    </lineage>
</organism>
<accession>A0A0S4JPB6</accession>
<dbReference type="PANTHER" id="PTHR20861">
    <property type="entry name" value="HOMOSERINE/4-DIPHOSPHOCYTIDYL-2-C-METHYL-D-ERYTHRITOL KINASE"/>
    <property type="match status" value="1"/>
</dbReference>
<sequence length="230" mass="24620">MAGLRLANATLETKDREMLLEVITELEGHPDNAAPAIYGGCRLGYKNKIGQTRTQQIPTPRGISLVLFVPNDKMKKNTHATRGLIPDKLAMVDAVHNMSRTALIVLAFSTNQLEMLSECLDERIHQKARARALFPHFDACVEGATSAGAEYAFLSGAGPTICAIVGGRKGELQLQQSSERRAERVAQAMVDAARRVGVAGRAIITAPTELGAHILGGSVLNGGAIHYAKL</sequence>
<dbReference type="EMBL" id="CYKH01001891">
    <property type="protein sequence ID" value="CUG91120.1"/>
    <property type="molecule type" value="Genomic_DNA"/>
</dbReference>
<evidence type="ECO:0000256" key="2">
    <source>
        <dbReference type="ARBA" id="ARBA00022679"/>
    </source>
</evidence>
<evidence type="ECO:0000259" key="6">
    <source>
        <dbReference type="Pfam" id="PF08544"/>
    </source>
</evidence>
<dbReference type="Pfam" id="PF08544">
    <property type="entry name" value="GHMP_kinases_C"/>
    <property type="match status" value="1"/>
</dbReference>
<evidence type="ECO:0000313" key="8">
    <source>
        <dbReference type="Proteomes" id="UP000051952"/>
    </source>
</evidence>
<name>A0A0S4JPB6_BODSA</name>
<dbReference type="VEuPathDB" id="TriTrypDB:BSAL_30300"/>
<keyword evidence="4 7" id="KW-0418">Kinase</keyword>
<keyword evidence="8" id="KW-1185">Reference proteome</keyword>
<dbReference type="GO" id="GO:0008652">
    <property type="term" value="P:amino acid biosynthetic process"/>
    <property type="evidence" value="ECO:0007669"/>
    <property type="project" value="UniProtKB-KW"/>
</dbReference>
<dbReference type="Gene3D" id="3.30.230.10">
    <property type="match status" value="1"/>
</dbReference>
<keyword evidence="5" id="KW-0067">ATP-binding</keyword>
<keyword evidence="1" id="KW-0028">Amino-acid biosynthesis</keyword>
<protein>
    <submittedName>
        <fullName evidence="7">Homoserine kinase, putative</fullName>
    </submittedName>
</protein>
<dbReference type="PRINTS" id="PR00958">
    <property type="entry name" value="HOMSERKINASE"/>
</dbReference>
<reference evidence="8" key="1">
    <citation type="submission" date="2015-09" db="EMBL/GenBank/DDBJ databases">
        <authorList>
            <consortium name="Pathogen Informatics"/>
        </authorList>
    </citation>
    <scope>NUCLEOTIDE SEQUENCE [LARGE SCALE GENOMIC DNA]</scope>
    <source>
        <strain evidence="8">Lake Konstanz</strain>
    </source>
</reference>
<feature type="domain" description="GHMP kinase C-terminal" evidence="6">
    <location>
        <begin position="111"/>
        <end position="189"/>
    </location>
</feature>
<dbReference type="InterPro" id="IPR013750">
    <property type="entry name" value="GHMP_kinase_C_dom"/>
</dbReference>
<evidence type="ECO:0000256" key="1">
    <source>
        <dbReference type="ARBA" id="ARBA00022605"/>
    </source>
</evidence>
<dbReference type="Proteomes" id="UP000051952">
    <property type="component" value="Unassembled WGS sequence"/>
</dbReference>
<dbReference type="InterPro" id="IPR014721">
    <property type="entry name" value="Ribsml_uS5_D2-typ_fold_subgr"/>
</dbReference>
<evidence type="ECO:0000313" key="7">
    <source>
        <dbReference type="EMBL" id="CUG91120.1"/>
    </source>
</evidence>
<evidence type="ECO:0000256" key="5">
    <source>
        <dbReference type="ARBA" id="ARBA00022840"/>
    </source>
</evidence>
<keyword evidence="2" id="KW-0808">Transferase</keyword>
<proteinExistence type="predicted"/>
<evidence type="ECO:0000256" key="3">
    <source>
        <dbReference type="ARBA" id="ARBA00022741"/>
    </source>
</evidence>
<dbReference type="GO" id="GO:0016301">
    <property type="term" value="F:kinase activity"/>
    <property type="evidence" value="ECO:0007669"/>
    <property type="project" value="UniProtKB-KW"/>
</dbReference>
<keyword evidence="3" id="KW-0547">Nucleotide-binding</keyword>
<gene>
    <name evidence="7" type="ORF">BSAL_30300</name>
</gene>
<dbReference type="AlphaFoldDB" id="A0A0S4JPB6"/>